<protein>
    <submittedName>
        <fullName evidence="3">Nucleotidyltransferase family protein</fullName>
    </submittedName>
</protein>
<dbReference type="PANTHER" id="PTHR43777">
    <property type="entry name" value="MOLYBDENUM COFACTOR CYTIDYLYLTRANSFERASE"/>
    <property type="match status" value="1"/>
</dbReference>
<proteinExistence type="predicted"/>
<sequence>MNTAHDQPVVIILAAGKGERFRASGGRQHKLDAPIAGLPVLQHVIRAVEQSGLQMYIVRSASGPGMGDSIGAGVAAVPNAAGWLILPGDLPLVQPDSLQRVARALATHAVVLPQYQQQRGHPVGFRRDCFDALAGLSGATGASAIVQARRRAGEVLDLVLDDAGIVSDIDSVEDLARAEAMFTRMQASSAIGEK</sequence>
<accession>A0ABW9A747</accession>
<dbReference type="InterPro" id="IPR025877">
    <property type="entry name" value="MobA-like_NTP_Trfase"/>
</dbReference>
<dbReference type="Gene3D" id="3.90.550.10">
    <property type="entry name" value="Spore Coat Polysaccharide Biosynthesis Protein SpsA, Chain A"/>
    <property type="match status" value="1"/>
</dbReference>
<evidence type="ECO:0000313" key="3">
    <source>
        <dbReference type="EMBL" id="MFL9924059.1"/>
    </source>
</evidence>
<keyword evidence="1" id="KW-0460">Magnesium</keyword>
<dbReference type="RefSeq" id="WP_408156310.1">
    <property type="nucleotide sequence ID" value="NZ_JAQQFM010000003.1"/>
</dbReference>
<dbReference type="PANTHER" id="PTHR43777:SF1">
    <property type="entry name" value="MOLYBDENUM COFACTOR CYTIDYLYLTRANSFERASE"/>
    <property type="match status" value="1"/>
</dbReference>
<reference evidence="3 4" key="1">
    <citation type="journal article" date="2024" name="Chem. Sci.">
        <title>Discovery of megapolipeptins by genome mining of a Burkholderiales bacteria collection.</title>
        <authorList>
            <person name="Paulo B.S."/>
            <person name="Recchia M.J.J."/>
            <person name="Lee S."/>
            <person name="Fergusson C.H."/>
            <person name="Romanowski S.B."/>
            <person name="Hernandez A."/>
            <person name="Krull N."/>
            <person name="Liu D.Y."/>
            <person name="Cavanagh H."/>
            <person name="Bos A."/>
            <person name="Gray C.A."/>
            <person name="Murphy B.T."/>
            <person name="Linington R.G."/>
            <person name="Eustaquio A.S."/>
        </authorList>
    </citation>
    <scope>NUCLEOTIDE SEQUENCE [LARGE SCALE GENOMIC DNA]</scope>
    <source>
        <strain evidence="3 4">RL21-008-BIB-A</strain>
    </source>
</reference>
<keyword evidence="4" id="KW-1185">Reference proteome</keyword>
<feature type="domain" description="MobA-like NTP transferase" evidence="2">
    <location>
        <begin position="10"/>
        <end position="149"/>
    </location>
</feature>
<dbReference type="SUPFAM" id="SSF53448">
    <property type="entry name" value="Nucleotide-diphospho-sugar transferases"/>
    <property type="match status" value="1"/>
</dbReference>
<gene>
    <name evidence="3" type="ORF">PQR62_07280</name>
</gene>
<evidence type="ECO:0000259" key="2">
    <source>
        <dbReference type="Pfam" id="PF12804"/>
    </source>
</evidence>
<evidence type="ECO:0000313" key="4">
    <source>
        <dbReference type="Proteomes" id="UP001629246"/>
    </source>
</evidence>
<dbReference type="Pfam" id="PF12804">
    <property type="entry name" value="NTP_transf_3"/>
    <property type="match status" value="1"/>
</dbReference>
<name>A0ABW9A747_9BURK</name>
<dbReference type="InterPro" id="IPR029044">
    <property type="entry name" value="Nucleotide-diphossugar_trans"/>
</dbReference>
<organism evidence="3 4">
    <name type="scientific">Herbaspirillum lusitanum</name>
    <dbReference type="NCBI Taxonomy" id="213312"/>
    <lineage>
        <taxon>Bacteria</taxon>
        <taxon>Pseudomonadati</taxon>
        <taxon>Pseudomonadota</taxon>
        <taxon>Betaproteobacteria</taxon>
        <taxon>Burkholderiales</taxon>
        <taxon>Oxalobacteraceae</taxon>
        <taxon>Herbaspirillum</taxon>
    </lineage>
</organism>
<dbReference type="Proteomes" id="UP001629246">
    <property type="component" value="Unassembled WGS sequence"/>
</dbReference>
<dbReference type="EMBL" id="JAQQFM010000003">
    <property type="protein sequence ID" value="MFL9924059.1"/>
    <property type="molecule type" value="Genomic_DNA"/>
</dbReference>
<comment type="caution">
    <text evidence="3">The sequence shown here is derived from an EMBL/GenBank/DDBJ whole genome shotgun (WGS) entry which is preliminary data.</text>
</comment>
<dbReference type="CDD" id="cd04182">
    <property type="entry name" value="GT_2_like_f"/>
    <property type="match status" value="1"/>
</dbReference>
<evidence type="ECO:0000256" key="1">
    <source>
        <dbReference type="ARBA" id="ARBA00022842"/>
    </source>
</evidence>